<evidence type="ECO:0000313" key="2">
    <source>
        <dbReference type="EMBL" id="KAF0770130.1"/>
    </source>
</evidence>
<dbReference type="AlphaFoldDB" id="A0A6G0ZH16"/>
<feature type="domain" description="Mutator-like transposase" evidence="1">
    <location>
        <begin position="8"/>
        <end position="54"/>
    </location>
</feature>
<dbReference type="OrthoDB" id="10069847at2759"/>
<dbReference type="Proteomes" id="UP000478052">
    <property type="component" value="Unassembled WGS sequence"/>
</dbReference>
<evidence type="ECO:0000313" key="3">
    <source>
        <dbReference type="Proteomes" id="UP000478052"/>
    </source>
</evidence>
<feature type="non-terminal residue" evidence="2">
    <location>
        <position position="99"/>
    </location>
</feature>
<reference evidence="2 3" key="1">
    <citation type="submission" date="2019-08" db="EMBL/GenBank/DDBJ databases">
        <title>Whole genome of Aphis craccivora.</title>
        <authorList>
            <person name="Voronova N.V."/>
            <person name="Shulinski R.S."/>
            <person name="Bandarenka Y.V."/>
            <person name="Zhorov D.G."/>
            <person name="Warner D."/>
        </authorList>
    </citation>
    <scope>NUCLEOTIDE SEQUENCE [LARGE SCALE GENOMIC DNA]</scope>
    <source>
        <strain evidence="2">180601</strain>
        <tissue evidence="2">Whole Body</tissue>
    </source>
</reference>
<accession>A0A6G0ZH16</accession>
<keyword evidence="3" id="KW-1185">Reference proteome</keyword>
<evidence type="ECO:0000259" key="1">
    <source>
        <dbReference type="Pfam" id="PF20700"/>
    </source>
</evidence>
<name>A0A6G0ZH16_APHCR</name>
<dbReference type="Pfam" id="PF20700">
    <property type="entry name" value="Mutator"/>
    <property type="match status" value="1"/>
</dbReference>
<dbReference type="EMBL" id="VUJU01000481">
    <property type="protein sequence ID" value="KAF0770130.1"/>
    <property type="molecule type" value="Genomic_DNA"/>
</dbReference>
<dbReference type="InterPro" id="IPR049012">
    <property type="entry name" value="Mutator_transp_dom"/>
</dbReference>
<proteinExistence type="predicted"/>
<comment type="caution">
    <text evidence="2">The sequence shown here is derived from an EMBL/GenBank/DDBJ whole genome shotgun (WGS) entry which is preliminary data.</text>
</comment>
<protein>
    <submittedName>
        <fullName evidence="2">YqaJ domain-containing protein</fullName>
    </submittedName>
</protein>
<gene>
    <name evidence="2" type="ORF">FWK35_00001526</name>
</gene>
<organism evidence="2 3">
    <name type="scientific">Aphis craccivora</name>
    <name type="common">Cowpea aphid</name>
    <dbReference type="NCBI Taxonomy" id="307492"/>
    <lineage>
        <taxon>Eukaryota</taxon>
        <taxon>Metazoa</taxon>
        <taxon>Ecdysozoa</taxon>
        <taxon>Arthropoda</taxon>
        <taxon>Hexapoda</taxon>
        <taxon>Insecta</taxon>
        <taxon>Pterygota</taxon>
        <taxon>Neoptera</taxon>
        <taxon>Paraneoptera</taxon>
        <taxon>Hemiptera</taxon>
        <taxon>Sternorrhyncha</taxon>
        <taxon>Aphidomorpha</taxon>
        <taxon>Aphidoidea</taxon>
        <taxon>Aphididae</taxon>
        <taxon>Aphidini</taxon>
        <taxon>Aphis</taxon>
        <taxon>Aphis</taxon>
    </lineage>
</organism>
<sequence length="99" mass="11578">MLTLRTLIIGDGDSSVTKKLNDVMPYGSNVLIEKIECRNHILCNYRQKLLSIKYLKKEIVKEIERCGLWIVDDNYIVEIKCSYSVKDYDSLEEFIEAKK</sequence>